<dbReference type="PANTHER" id="PTHR19865">
    <property type="entry name" value="U3 SMALL NUCLEOLAR RNA INTERACTING PROTEIN 2"/>
    <property type="match status" value="1"/>
</dbReference>
<name>A0A1G4KNC8_9SACH</name>
<sequence>MARVRIDSRKRKRSQVPEPRNQAADEEITDPSSNEDGSDAEALEEQNEDEEIDSEEEFEQENAADKRRRLAKQYLDNLKADANEIMNETQEKPDALAEVEENYNNFDARDLDREIVASRLKQDVAEQHGRIYRFIGDKLLVSEAKTSFSRVGERSLTAISCYQPVINKFSHEVAQNKNKGKLFAYTVSKDMCLTKYDITDFNSRPKKLKFTKGGRRYVPESKVEFENTTEGHYDEILTLAASPDGKYVITGGRDRKLIVWSSESLAPVKVIPTKDRRGEVLSLVFRKNSDQLYAACADYKIRTYSINQFSQLEVLYGHQDLVVDISALSMERCVTVGSRDRTAMLWKIADETRLTFRGGDDPERLLRRWIKQNSEKSEDGKEVKPSEDKTPVFYGEGSIDCVSMIDDSHFITGSDNGNISLWSLSKKKPMFTERAAHGVIPLPESTQISAESNKEKRDEQLQNKKISQPYWITALHAIPYSNVFISGSWDGSLRIWKLSENLREIELLGELPGCHGVVTKIQAVESGKHGRETFRILASVSKEHRLGRWMTRMTGARNGIFSATIEQTGF</sequence>
<proteinExistence type="predicted"/>
<evidence type="ECO:0000313" key="7">
    <source>
        <dbReference type="EMBL" id="SCV06041.1"/>
    </source>
</evidence>
<evidence type="ECO:0000313" key="8">
    <source>
        <dbReference type="Proteomes" id="UP000189911"/>
    </source>
</evidence>
<evidence type="ECO:0000256" key="6">
    <source>
        <dbReference type="SAM" id="MobiDB-lite"/>
    </source>
</evidence>
<dbReference type="PROSITE" id="PS50082">
    <property type="entry name" value="WD_REPEATS_2"/>
    <property type="match status" value="3"/>
</dbReference>
<evidence type="ECO:0000256" key="1">
    <source>
        <dbReference type="ARBA" id="ARBA00004123"/>
    </source>
</evidence>
<keyword evidence="2 5" id="KW-0853">WD repeat</keyword>
<evidence type="ECO:0000256" key="2">
    <source>
        <dbReference type="ARBA" id="ARBA00022574"/>
    </source>
</evidence>
<feature type="repeat" description="WD" evidence="5">
    <location>
        <begin position="472"/>
        <end position="499"/>
    </location>
</feature>
<dbReference type="EMBL" id="LT598447">
    <property type="protein sequence ID" value="SCV06041.1"/>
    <property type="molecule type" value="Genomic_DNA"/>
</dbReference>
<feature type="region of interest" description="Disordered" evidence="6">
    <location>
        <begin position="1"/>
        <end position="66"/>
    </location>
</feature>
<dbReference type="Proteomes" id="UP000189911">
    <property type="component" value="Chromosome H"/>
</dbReference>
<dbReference type="FunFam" id="2.130.10.10:FF:000644">
    <property type="entry name" value="Rrp9p"/>
    <property type="match status" value="1"/>
</dbReference>
<reference evidence="8" key="1">
    <citation type="submission" date="2016-03" db="EMBL/GenBank/DDBJ databases">
        <authorList>
            <person name="Devillers Hugo."/>
        </authorList>
    </citation>
    <scope>NUCLEOTIDE SEQUENCE [LARGE SCALE GENOMIC DNA]</scope>
</reference>
<keyword evidence="8" id="KW-1185">Reference proteome</keyword>
<dbReference type="GO" id="GO:0032040">
    <property type="term" value="C:small-subunit processome"/>
    <property type="evidence" value="ECO:0007669"/>
    <property type="project" value="TreeGrafter"/>
</dbReference>
<organism evidence="7 8">
    <name type="scientific">Lachancea nothofagi CBS 11611</name>
    <dbReference type="NCBI Taxonomy" id="1266666"/>
    <lineage>
        <taxon>Eukaryota</taxon>
        <taxon>Fungi</taxon>
        <taxon>Dikarya</taxon>
        <taxon>Ascomycota</taxon>
        <taxon>Saccharomycotina</taxon>
        <taxon>Saccharomycetes</taxon>
        <taxon>Saccharomycetales</taxon>
        <taxon>Saccharomycetaceae</taxon>
        <taxon>Lachancea</taxon>
    </lineage>
</organism>
<keyword evidence="4" id="KW-0539">Nucleus</keyword>
<dbReference type="AlphaFoldDB" id="A0A1G4KNC8"/>
<dbReference type="Pfam" id="PF00400">
    <property type="entry name" value="WD40"/>
    <property type="match status" value="4"/>
</dbReference>
<comment type="subcellular location">
    <subcellularLocation>
        <location evidence="1">Nucleus</location>
    </subcellularLocation>
</comment>
<dbReference type="SMART" id="SM00320">
    <property type="entry name" value="WD40"/>
    <property type="match status" value="5"/>
</dbReference>
<dbReference type="SUPFAM" id="SSF50978">
    <property type="entry name" value="WD40 repeat-like"/>
    <property type="match status" value="1"/>
</dbReference>
<evidence type="ECO:0000256" key="4">
    <source>
        <dbReference type="ARBA" id="ARBA00023242"/>
    </source>
</evidence>
<dbReference type="InterPro" id="IPR015943">
    <property type="entry name" value="WD40/YVTN_repeat-like_dom_sf"/>
</dbReference>
<feature type="compositionally biased region" description="Acidic residues" evidence="6">
    <location>
        <begin position="36"/>
        <end position="62"/>
    </location>
</feature>
<dbReference type="InterPro" id="IPR001680">
    <property type="entry name" value="WD40_rpt"/>
</dbReference>
<evidence type="ECO:0000256" key="3">
    <source>
        <dbReference type="ARBA" id="ARBA00022737"/>
    </source>
</evidence>
<protein>
    <submittedName>
        <fullName evidence="7">LANO_0H20802g1_1</fullName>
    </submittedName>
</protein>
<evidence type="ECO:0000256" key="5">
    <source>
        <dbReference type="PROSITE-ProRule" id="PRU00221"/>
    </source>
</evidence>
<dbReference type="GO" id="GO:0034511">
    <property type="term" value="F:U3 snoRNA binding"/>
    <property type="evidence" value="ECO:0007669"/>
    <property type="project" value="InterPro"/>
</dbReference>
<feature type="repeat" description="WD" evidence="5">
    <location>
        <begin position="229"/>
        <end position="270"/>
    </location>
</feature>
<dbReference type="PANTHER" id="PTHR19865:SF0">
    <property type="entry name" value="U3 SMALL NUCLEOLAR RNA-INTERACTING PROTEIN 2"/>
    <property type="match status" value="1"/>
</dbReference>
<gene>
    <name evidence="7" type="ORF">LANO_0H20802G</name>
</gene>
<keyword evidence="3" id="KW-0677">Repeat</keyword>
<dbReference type="Gene3D" id="2.130.10.10">
    <property type="entry name" value="YVTN repeat-like/Quinoprotein amine dehydrogenase"/>
    <property type="match status" value="1"/>
</dbReference>
<dbReference type="OrthoDB" id="189968at2759"/>
<dbReference type="InterPro" id="IPR036322">
    <property type="entry name" value="WD40_repeat_dom_sf"/>
</dbReference>
<accession>A0A1G4KNC8</accession>
<dbReference type="PROSITE" id="PS50294">
    <property type="entry name" value="WD_REPEATS_REGION"/>
    <property type="match status" value="1"/>
</dbReference>
<dbReference type="InterPro" id="IPR039241">
    <property type="entry name" value="Rrp9-like"/>
</dbReference>
<feature type="repeat" description="WD" evidence="5">
    <location>
        <begin position="315"/>
        <end position="356"/>
    </location>
</feature>